<dbReference type="Pfam" id="PF00014">
    <property type="entry name" value="Kunitz_BPTI"/>
    <property type="match status" value="4"/>
</dbReference>
<dbReference type="PROSITE" id="PS00280">
    <property type="entry name" value="BPTI_KUNITZ_1"/>
    <property type="match status" value="1"/>
</dbReference>
<dbReference type="SUPFAM" id="SSF57362">
    <property type="entry name" value="BPTI-like"/>
    <property type="match status" value="4"/>
</dbReference>
<gene>
    <name evidence="2" type="ORF">EVEC_LOCUS6875</name>
</gene>
<dbReference type="CDD" id="cd00109">
    <property type="entry name" value="Kunitz-type"/>
    <property type="match status" value="1"/>
</dbReference>
<dbReference type="SMART" id="SM00289">
    <property type="entry name" value="WR1"/>
    <property type="match status" value="8"/>
</dbReference>
<keyword evidence="3" id="KW-1185">Reference proteome</keyword>
<feature type="domain" description="BPTI/Kunitz inhibitor" evidence="1">
    <location>
        <begin position="272"/>
        <end position="324"/>
    </location>
</feature>
<sequence>MVATETREGTVCHFVGQCPTNGENPLLYLHNTDILARCFPKNDRNEKDTAVFKGCDDLDDMYDCLAGVCCPTRAFTCVQPLELGDIAETAESVERWYYDSTVDDCKKFNFTGRGGNANNFISQTQCQSYCRNRCRRGNPQRRFLETEDAVVKNTENIYCLTTENGFFCCPPPSNYYSKVIVTIYRSKIYCRWYWDKNEKRCMTFQYLGQGGNFNNFLTEEQCIKFCHKAVCPIGTALRYRQESWVECAESAQCPVTHYCYMSRCCPTASTICTQPLLNSNSCNGETSVRYWFNVSSSLCEPFLFADCQQNDNSFATVESCQEFCGVTEPGLFTLTVSITPITQKYLDENGQVVHCEGENDFHTCPDTHRCTELVRISYCCPLKGTLCSLPIEKGHNCTSSEIRFGFDSELGVCKSFQYGGCSGNANNFLSLQFCIKFCYSAVCAPMEVVYIALNSTTAFNCEKATCPEGYVCVKNEMTRQSVCCGLPTQDVCPGKMVPFVGYYDVSLRTCDPSLLNSCAAGFQCLFYTYLFVFKFGSQLAINPLTGDPMGCNSDGNCNSLDKCFGSDELTSGFCCTRKNIACPASFELDEKRTNAGECTPLITTSCSTNHQSICLYSSALSRFVCCRRESRSPTTLARCPSRTVQDPNRRFCSVGVSCPLPYLCVRPNSDHVGICCKPNVPVAPRLVTKRNFQFQYIVLRALLEFSAYRVLVGCRRGSRPLYDVSTGDVQICSERRPCPAPYRVRQNII</sequence>
<dbReference type="Gene3D" id="4.10.410.10">
    <property type="entry name" value="Pancreatic trypsin inhibitor Kunitz domain"/>
    <property type="match status" value="4"/>
</dbReference>
<feature type="domain" description="BPTI/Kunitz inhibitor" evidence="1">
    <location>
        <begin position="387"/>
        <end position="438"/>
    </location>
</feature>
<feature type="domain" description="BPTI/Kunitz inhibitor" evidence="1">
    <location>
        <begin position="168"/>
        <end position="226"/>
    </location>
</feature>
<proteinExistence type="predicted"/>
<evidence type="ECO:0000313" key="4">
    <source>
        <dbReference type="WBParaSite" id="EVEC_0000735401-mRNA-1"/>
    </source>
</evidence>
<dbReference type="Proteomes" id="UP000274131">
    <property type="component" value="Unassembled WGS sequence"/>
</dbReference>
<protein>
    <submittedName>
        <fullName evidence="4">Kunitz/Bovine pancreatic trypsin inhibitor domain protein</fullName>
    </submittedName>
</protein>
<dbReference type="InterPro" id="IPR036880">
    <property type="entry name" value="Kunitz_BPTI_sf"/>
</dbReference>
<dbReference type="PANTHER" id="PTHR46339:SF8">
    <property type="entry name" value="BPTI_KUNITZ INHIBITOR DOMAIN-CONTAINING PROTEIN"/>
    <property type="match status" value="1"/>
</dbReference>
<dbReference type="InterPro" id="IPR028150">
    <property type="entry name" value="Lustrin_cystein"/>
</dbReference>
<evidence type="ECO:0000313" key="3">
    <source>
        <dbReference type="Proteomes" id="UP000274131"/>
    </source>
</evidence>
<dbReference type="Pfam" id="PF14625">
    <property type="entry name" value="Lustrin_cystein"/>
    <property type="match status" value="4"/>
</dbReference>
<feature type="domain" description="BPTI/Kunitz inhibitor" evidence="1">
    <location>
        <begin position="77"/>
        <end position="130"/>
    </location>
</feature>
<dbReference type="GO" id="GO:0004867">
    <property type="term" value="F:serine-type endopeptidase inhibitor activity"/>
    <property type="evidence" value="ECO:0007669"/>
    <property type="project" value="InterPro"/>
</dbReference>
<dbReference type="EMBL" id="UXUI01008682">
    <property type="protein sequence ID" value="VDD92124.1"/>
    <property type="molecule type" value="Genomic_DNA"/>
</dbReference>
<dbReference type="OrthoDB" id="5828391at2759"/>
<reference evidence="4" key="1">
    <citation type="submission" date="2016-04" db="UniProtKB">
        <authorList>
            <consortium name="WormBaseParasite"/>
        </authorList>
    </citation>
    <scope>IDENTIFICATION</scope>
</reference>
<evidence type="ECO:0000313" key="2">
    <source>
        <dbReference type="EMBL" id="VDD92124.1"/>
    </source>
</evidence>
<dbReference type="STRING" id="51028.A0A158QAX8"/>
<dbReference type="WBParaSite" id="EVEC_0000735401-mRNA-1">
    <property type="protein sequence ID" value="EVEC_0000735401-mRNA-1"/>
    <property type="gene ID" value="EVEC_0000735401"/>
</dbReference>
<dbReference type="AlphaFoldDB" id="A0A158QAX8"/>
<organism evidence="4">
    <name type="scientific">Enterobius vermicularis</name>
    <name type="common">Human pinworm</name>
    <dbReference type="NCBI Taxonomy" id="51028"/>
    <lineage>
        <taxon>Eukaryota</taxon>
        <taxon>Metazoa</taxon>
        <taxon>Ecdysozoa</taxon>
        <taxon>Nematoda</taxon>
        <taxon>Chromadorea</taxon>
        <taxon>Rhabditida</taxon>
        <taxon>Spirurina</taxon>
        <taxon>Oxyuridomorpha</taxon>
        <taxon>Oxyuroidea</taxon>
        <taxon>Oxyuridae</taxon>
        <taxon>Enterobius</taxon>
    </lineage>
</organism>
<accession>A0A158QAX8</accession>
<name>A0A158QAX8_ENTVE</name>
<dbReference type="InterPro" id="IPR002223">
    <property type="entry name" value="Kunitz_BPTI"/>
</dbReference>
<reference evidence="2 3" key="2">
    <citation type="submission" date="2018-10" db="EMBL/GenBank/DDBJ databases">
        <authorList>
            <consortium name="Pathogen Informatics"/>
        </authorList>
    </citation>
    <scope>NUCLEOTIDE SEQUENCE [LARGE SCALE GENOMIC DNA]</scope>
</reference>
<dbReference type="CDD" id="cd22593">
    <property type="entry name" value="Kunitz_conkunitzin"/>
    <property type="match status" value="2"/>
</dbReference>
<dbReference type="PANTHER" id="PTHR46339">
    <property type="entry name" value="PROTEIN CBG15282-RELATED"/>
    <property type="match status" value="1"/>
</dbReference>
<evidence type="ECO:0000259" key="1">
    <source>
        <dbReference type="PROSITE" id="PS50279"/>
    </source>
</evidence>
<dbReference type="PROSITE" id="PS50279">
    <property type="entry name" value="BPTI_KUNITZ_2"/>
    <property type="match status" value="4"/>
</dbReference>
<dbReference type="InterPro" id="IPR053014">
    <property type="entry name" value="Cuticle_assoc_divergent"/>
</dbReference>
<dbReference type="InterPro" id="IPR006150">
    <property type="entry name" value="Cys_repeat_1"/>
</dbReference>
<dbReference type="SMART" id="SM00131">
    <property type="entry name" value="KU"/>
    <property type="match status" value="4"/>
</dbReference>
<dbReference type="InterPro" id="IPR020901">
    <property type="entry name" value="Prtase_inh_Kunz-CS"/>
</dbReference>